<sequence length="318" mass="36207">MLNLPLIEQTLIRPILSGAQELLIISGYATPTMASWHMTKIRELNLPPVRIKLIVGMTNFDGLTIDVHEGFKQLATAELKSGLSEFQCQYIFQGAPVHSKLYIWMRNDEPAEAYTGSANYTQAGFSLGRREYIVPCDAHNAFEYFIEAEHDSIYCTHSEVEENIILKQRSSVLEAENGNIQILSGHGIKSVKLSLLARDGETGRRSGLNWGQRKDREPNQAYIPLPARIARSGFFPLQRQHFSVITDDNKHLILRVEQQNDKAITTPMNNSLLGEYFRSRIGVVNGGYINRSDLERYGRTDVDFYKLDDEHFYMDFSV</sequence>
<dbReference type="KEGG" id="aaut:ACETAC_01525"/>
<dbReference type="InterPro" id="IPR048923">
    <property type="entry name" value="RE_NgoFVII_C"/>
</dbReference>
<reference evidence="3" key="1">
    <citation type="submission" date="2020-08" db="EMBL/GenBank/DDBJ databases">
        <title>Genomic insights into the carbon and energy metabolism of the first obligate autotrophic acetogenic bacterium Aceticella autotrophica gen. nov., sp. nov.</title>
        <authorList>
            <person name="Toshchakov S.V."/>
            <person name="Elcheninov A.G."/>
            <person name="Kublanov I.V."/>
            <person name="Frolov E.N."/>
            <person name="Lebedinsky A.V."/>
        </authorList>
    </citation>
    <scope>NUCLEOTIDE SEQUENCE</scope>
    <source>
        <strain evidence="3">3443-3Ac</strain>
    </source>
</reference>
<organism evidence="3 4">
    <name type="scientific">Aceticella autotrophica</name>
    <dbReference type="NCBI Taxonomy" id="2755338"/>
    <lineage>
        <taxon>Bacteria</taxon>
        <taxon>Bacillati</taxon>
        <taxon>Bacillota</taxon>
        <taxon>Clostridia</taxon>
        <taxon>Thermoanaerobacterales</taxon>
        <taxon>Thermoanaerobacteraceae</taxon>
        <taxon>Aceticella</taxon>
    </lineage>
</organism>
<dbReference type="Gene3D" id="3.30.870.10">
    <property type="entry name" value="Endonuclease Chain A"/>
    <property type="match status" value="1"/>
</dbReference>
<keyword evidence="4" id="KW-1185">Reference proteome</keyword>
<dbReference type="REBASE" id="494309">
    <property type="entry name" value="Tba3AcORF1520P"/>
</dbReference>
<proteinExistence type="predicted"/>
<dbReference type="EMBL" id="CP060096">
    <property type="protein sequence ID" value="QSZ27618.1"/>
    <property type="molecule type" value="Genomic_DNA"/>
</dbReference>
<dbReference type="RefSeq" id="WP_284680325.1">
    <property type="nucleotide sequence ID" value="NZ_CP060096.1"/>
</dbReference>
<name>A0A975AWC4_9THEO</name>
<protein>
    <submittedName>
        <fullName evidence="3">NgoFVII family restriction endonuclease</fullName>
    </submittedName>
</protein>
<gene>
    <name evidence="3" type="ORF">ACETAC_01525</name>
</gene>
<dbReference type="Pfam" id="PF09565">
    <property type="entry name" value="RE_NgoFVII"/>
    <property type="match status" value="1"/>
</dbReference>
<evidence type="ECO:0000313" key="3">
    <source>
        <dbReference type="EMBL" id="QSZ27618.1"/>
    </source>
</evidence>
<dbReference type="Pfam" id="PF20731">
    <property type="entry name" value="RE_NgoFVII_C"/>
    <property type="match status" value="1"/>
</dbReference>
<dbReference type="CDD" id="cd09117">
    <property type="entry name" value="PLDc_Bfil_DEXD_like"/>
    <property type="match status" value="1"/>
</dbReference>
<keyword evidence="3" id="KW-0378">Hydrolase</keyword>
<keyword evidence="3" id="KW-0540">Nuclease</keyword>
<dbReference type="GO" id="GO:0004519">
    <property type="term" value="F:endonuclease activity"/>
    <property type="evidence" value="ECO:0007669"/>
    <property type="project" value="UniProtKB-KW"/>
</dbReference>
<dbReference type="Proteomes" id="UP000671913">
    <property type="component" value="Chromosome"/>
</dbReference>
<keyword evidence="3" id="KW-0255">Endonuclease</keyword>
<feature type="domain" description="Restriction endonuclease type II NgoFVII C-terminal B3-like DNA-binding" evidence="2">
    <location>
        <begin position="186"/>
        <end position="308"/>
    </location>
</feature>
<accession>A0A975AWC4</accession>
<dbReference type="AlphaFoldDB" id="A0A975AWC4"/>
<feature type="domain" description="Restriction endonuclease type II NgoFVII N-terminal" evidence="1">
    <location>
        <begin position="5"/>
        <end position="162"/>
    </location>
</feature>
<dbReference type="InterPro" id="IPR019065">
    <property type="entry name" value="RE_NgoFVII_N"/>
</dbReference>
<evidence type="ECO:0000259" key="1">
    <source>
        <dbReference type="Pfam" id="PF09565"/>
    </source>
</evidence>
<evidence type="ECO:0000313" key="4">
    <source>
        <dbReference type="Proteomes" id="UP000671913"/>
    </source>
</evidence>
<evidence type="ECO:0000259" key="2">
    <source>
        <dbReference type="Pfam" id="PF20731"/>
    </source>
</evidence>